<comment type="similarity">
    <text evidence="1">Belongs to the replication factor A protein 1 family.</text>
</comment>
<dbReference type="AlphaFoldDB" id="A0A444WU78"/>
<protein>
    <recommendedName>
        <fullName evidence="11">Replication factor A C-terminal domain-containing protein</fullName>
    </recommendedName>
</protein>
<evidence type="ECO:0000256" key="4">
    <source>
        <dbReference type="ARBA" id="ARBA00022833"/>
    </source>
</evidence>
<keyword evidence="5" id="KW-0238">DNA-binding</keyword>
<dbReference type="CDD" id="cd04481">
    <property type="entry name" value="RPA1_DBD_B_like"/>
    <property type="match status" value="1"/>
</dbReference>
<dbReference type="Gene3D" id="2.40.50.140">
    <property type="entry name" value="Nucleic acid-binding proteins"/>
    <property type="match status" value="3"/>
</dbReference>
<dbReference type="PANTHER" id="PTHR47165">
    <property type="entry name" value="OS03G0429900 PROTEIN"/>
    <property type="match status" value="1"/>
</dbReference>
<keyword evidence="10" id="KW-1185">Reference proteome</keyword>
<sequence>MAENFDYLADVNAKTLHWSFKVFVVRAWDVPSRFNDKEVMSMELVLQDSKGHRLQASIPKPLVKKWKDVIVEFQMYTMKNFVVLDNTTYPKVTPDKYILVFSHRTRVHHVEHPSFPLDAFRLKSFKELLNADKLDDSELIDIIGEVVGKEDPRDLVTSKGVETKRLAIILQDLDNNKISCALFGKMVDELLPHLHDGRVEPLIVVLQYFKPNRWNGKTSVQSHFYVSKLHINDGLKEVVGFRNRLLSGVAASSSRISQVSSQGGWSGADEINQGAVLVKTIEQALNVKEEGPIWICASIVSLNVGKDDWFYKSCRKCPKKVDTPIGNRYECTRCGHTHGCASLRFKVQVMVHDGTGSITLLLWDKETSQLCGKKAEQVMEDDVIGDDAYPPTFDNMMDRKVLFKINVKSANIKGFDQIYTVMKICDDEDIIEKNMPKEIAESTSTFFTVRLDGMEECISTLKCKTPGKRTTSLLNPANQEMNENEDEGQLSTNRGGRKGVKKIKANMAQVQH</sequence>
<evidence type="ECO:0008006" key="11">
    <source>
        <dbReference type="Google" id="ProtNLM"/>
    </source>
</evidence>
<feature type="domain" description="Replication factor A C-terminal" evidence="8">
    <location>
        <begin position="303"/>
        <end position="424"/>
    </location>
</feature>
<keyword evidence="2" id="KW-0479">Metal-binding</keyword>
<feature type="domain" description="Replication protein A 70 kDa DNA-binding subunit B/D first OB fold" evidence="7">
    <location>
        <begin position="4"/>
        <end position="109"/>
    </location>
</feature>
<organism evidence="9 10">
    <name type="scientific">Arachis hypogaea</name>
    <name type="common">Peanut</name>
    <dbReference type="NCBI Taxonomy" id="3818"/>
    <lineage>
        <taxon>Eukaryota</taxon>
        <taxon>Viridiplantae</taxon>
        <taxon>Streptophyta</taxon>
        <taxon>Embryophyta</taxon>
        <taxon>Tracheophyta</taxon>
        <taxon>Spermatophyta</taxon>
        <taxon>Magnoliopsida</taxon>
        <taxon>eudicotyledons</taxon>
        <taxon>Gunneridae</taxon>
        <taxon>Pentapetalae</taxon>
        <taxon>rosids</taxon>
        <taxon>fabids</taxon>
        <taxon>Fabales</taxon>
        <taxon>Fabaceae</taxon>
        <taxon>Papilionoideae</taxon>
        <taxon>50 kb inversion clade</taxon>
        <taxon>dalbergioids sensu lato</taxon>
        <taxon>Dalbergieae</taxon>
        <taxon>Pterocarpus clade</taxon>
        <taxon>Arachis</taxon>
    </lineage>
</organism>
<feature type="region of interest" description="Disordered" evidence="6">
    <location>
        <begin position="478"/>
        <end position="512"/>
    </location>
</feature>
<evidence type="ECO:0000256" key="2">
    <source>
        <dbReference type="ARBA" id="ARBA00022723"/>
    </source>
</evidence>
<evidence type="ECO:0000256" key="6">
    <source>
        <dbReference type="SAM" id="MobiDB-lite"/>
    </source>
</evidence>
<dbReference type="SUPFAM" id="SSF50249">
    <property type="entry name" value="Nucleic acid-binding proteins"/>
    <property type="match status" value="3"/>
</dbReference>
<reference evidence="9 10" key="1">
    <citation type="submission" date="2019-01" db="EMBL/GenBank/DDBJ databases">
        <title>Sequencing of cultivated peanut Arachis hypogaea provides insights into genome evolution and oil improvement.</title>
        <authorList>
            <person name="Chen X."/>
        </authorList>
    </citation>
    <scope>NUCLEOTIDE SEQUENCE [LARGE SCALE GENOMIC DNA]</scope>
    <source>
        <strain evidence="10">cv. Fuhuasheng</strain>
        <tissue evidence="9">Leaves</tissue>
    </source>
</reference>
<evidence type="ECO:0000313" key="10">
    <source>
        <dbReference type="Proteomes" id="UP000289738"/>
    </source>
</evidence>
<evidence type="ECO:0000256" key="3">
    <source>
        <dbReference type="ARBA" id="ARBA00022771"/>
    </source>
</evidence>
<dbReference type="InterPro" id="IPR012340">
    <property type="entry name" value="NA-bd_OB-fold"/>
</dbReference>
<dbReference type="CDD" id="cd04480">
    <property type="entry name" value="RPA1_DBD_A_like"/>
    <property type="match status" value="1"/>
</dbReference>
<evidence type="ECO:0000313" key="9">
    <source>
        <dbReference type="EMBL" id="RYQ80935.1"/>
    </source>
</evidence>
<comment type="caution">
    <text evidence="9">The sequence shown here is derived from an EMBL/GenBank/DDBJ whole genome shotgun (WGS) entry which is preliminary data.</text>
</comment>
<dbReference type="InterPro" id="IPR047192">
    <property type="entry name" value="Euk_RPA1_DBD_C"/>
</dbReference>
<dbReference type="PANTHER" id="PTHR47165:SF4">
    <property type="entry name" value="OS03G0429900 PROTEIN"/>
    <property type="match status" value="1"/>
</dbReference>
<keyword evidence="3" id="KW-0863">Zinc-finger</keyword>
<dbReference type="GO" id="GO:0008270">
    <property type="term" value="F:zinc ion binding"/>
    <property type="evidence" value="ECO:0007669"/>
    <property type="project" value="UniProtKB-KW"/>
</dbReference>
<dbReference type="Pfam" id="PF02721">
    <property type="entry name" value="DUF223"/>
    <property type="match status" value="1"/>
</dbReference>
<name>A0A444WU78_ARAHY</name>
<dbReference type="EMBL" id="SDMP01000021">
    <property type="protein sequence ID" value="RYQ80935.1"/>
    <property type="molecule type" value="Genomic_DNA"/>
</dbReference>
<accession>A0A444WU78</accession>
<evidence type="ECO:0000256" key="5">
    <source>
        <dbReference type="ARBA" id="ARBA00023125"/>
    </source>
</evidence>
<dbReference type="Proteomes" id="UP000289738">
    <property type="component" value="Unassembled WGS sequence"/>
</dbReference>
<dbReference type="InterPro" id="IPR013955">
    <property type="entry name" value="Rep_factor-A_C"/>
</dbReference>
<evidence type="ECO:0000259" key="8">
    <source>
        <dbReference type="Pfam" id="PF08646"/>
    </source>
</evidence>
<dbReference type="InterPro" id="IPR003871">
    <property type="entry name" value="RFA1B/D_OB_1st"/>
</dbReference>
<keyword evidence="4" id="KW-0862">Zinc</keyword>
<proteinExistence type="inferred from homology"/>
<evidence type="ECO:0000259" key="7">
    <source>
        <dbReference type="Pfam" id="PF02721"/>
    </source>
</evidence>
<dbReference type="Pfam" id="PF08646">
    <property type="entry name" value="Rep_fac-A_C"/>
    <property type="match status" value="1"/>
</dbReference>
<dbReference type="CDD" id="cd04476">
    <property type="entry name" value="RPA1_DBD_C"/>
    <property type="match status" value="1"/>
</dbReference>
<evidence type="ECO:0000256" key="1">
    <source>
        <dbReference type="ARBA" id="ARBA00005690"/>
    </source>
</evidence>
<gene>
    <name evidence="9" type="ORF">Ahy_Scaffold1g107002</name>
</gene>
<feature type="compositionally biased region" description="Basic residues" evidence="6">
    <location>
        <begin position="495"/>
        <end position="504"/>
    </location>
</feature>
<dbReference type="GO" id="GO:0003677">
    <property type="term" value="F:DNA binding"/>
    <property type="evidence" value="ECO:0007669"/>
    <property type="project" value="UniProtKB-KW"/>
</dbReference>